<evidence type="ECO:0000256" key="1">
    <source>
        <dbReference type="SAM" id="Phobius"/>
    </source>
</evidence>
<evidence type="ECO:0000313" key="3">
    <source>
        <dbReference type="EMBL" id="GES83609.1"/>
    </source>
</evidence>
<dbReference type="AlphaFoldDB" id="A0A2Z6QZ14"/>
<proteinExistence type="predicted"/>
<reference evidence="2 4" key="1">
    <citation type="submission" date="2017-11" db="EMBL/GenBank/DDBJ databases">
        <title>The genome of Rhizophagus clarus HR1 reveals common genetic basis of auxotrophy among arbuscular mycorrhizal fungi.</title>
        <authorList>
            <person name="Kobayashi Y."/>
        </authorList>
    </citation>
    <scope>NUCLEOTIDE SEQUENCE [LARGE SCALE GENOMIC DNA]</scope>
    <source>
        <strain evidence="2 4">HR1</strain>
    </source>
</reference>
<sequence>MEEVIKNTFENPVVLSVDKVTTGVKSVVNFLNSYQRTVHSSEFQSVDGFLQTQVNETLQIGRRFRDVTEKSTEINLQMARYSGRVSDYIKFIINDKISGDDFSDAMKHLLDNANRIYTQTLEIKEAYNKISEDLQIIYSVCELKCEDLDKQKKQMVKRAENKEIKEHKNEKRAIIFGVAGSAATVVFPPAAIFFGCIVTIETYNAKKYGKQAIEAREKGNNLQNSLDAIRSFQSVIGDIRYIVDIIETFWKNQVANVQELANSAKDCENDVKMNPMDGGRIVKQWEKVENQFNAYNFAVSKELKNYLMVA</sequence>
<feature type="transmembrane region" description="Helical" evidence="1">
    <location>
        <begin position="174"/>
        <end position="200"/>
    </location>
</feature>
<keyword evidence="1" id="KW-0812">Transmembrane</keyword>
<dbReference type="Proteomes" id="UP000615446">
    <property type="component" value="Unassembled WGS sequence"/>
</dbReference>
<keyword evidence="1" id="KW-1133">Transmembrane helix</keyword>
<gene>
    <name evidence="3" type="ORF">RCL2_001076500</name>
    <name evidence="2" type="ORF">RclHR1_17550001</name>
</gene>
<protein>
    <submittedName>
        <fullName evidence="2">Uncharacterized protein</fullName>
    </submittedName>
</protein>
<dbReference type="EMBL" id="BEXD01000841">
    <property type="protein sequence ID" value="GBB90554.1"/>
    <property type="molecule type" value="Genomic_DNA"/>
</dbReference>
<name>A0A2Z6QZ14_9GLOM</name>
<dbReference type="OrthoDB" id="2342016at2759"/>
<dbReference type="Proteomes" id="UP000247702">
    <property type="component" value="Unassembled WGS sequence"/>
</dbReference>
<comment type="caution">
    <text evidence="2">The sequence shown here is derived from an EMBL/GenBank/DDBJ whole genome shotgun (WGS) entry which is preliminary data.</text>
</comment>
<accession>A0A2Z6QZ14</accession>
<evidence type="ECO:0000313" key="2">
    <source>
        <dbReference type="EMBL" id="GBB90554.1"/>
    </source>
</evidence>
<dbReference type="EMBL" id="BLAL01000071">
    <property type="protein sequence ID" value="GES83609.1"/>
    <property type="molecule type" value="Genomic_DNA"/>
</dbReference>
<reference evidence="3" key="2">
    <citation type="submission" date="2019-10" db="EMBL/GenBank/DDBJ databases">
        <title>Conservation and host-specific expression of non-tandemly repeated heterogenous ribosome RNA gene in arbuscular mycorrhizal fungi.</title>
        <authorList>
            <person name="Maeda T."/>
            <person name="Kobayashi Y."/>
            <person name="Nakagawa T."/>
            <person name="Ezawa T."/>
            <person name="Yamaguchi K."/>
            <person name="Bino T."/>
            <person name="Nishimoto Y."/>
            <person name="Shigenobu S."/>
            <person name="Kawaguchi M."/>
        </authorList>
    </citation>
    <scope>NUCLEOTIDE SEQUENCE</scope>
    <source>
        <strain evidence="3">HR1</strain>
    </source>
</reference>
<keyword evidence="4" id="KW-1185">Reference proteome</keyword>
<keyword evidence="1" id="KW-0472">Membrane</keyword>
<organism evidence="2 4">
    <name type="scientific">Rhizophagus clarus</name>
    <dbReference type="NCBI Taxonomy" id="94130"/>
    <lineage>
        <taxon>Eukaryota</taxon>
        <taxon>Fungi</taxon>
        <taxon>Fungi incertae sedis</taxon>
        <taxon>Mucoromycota</taxon>
        <taxon>Glomeromycotina</taxon>
        <taxon>Glomeromycetes</taxon>
        <taxon>Glomerales</taxon>
        <taxon>Glomeraceae</taxon>
        <taxon>Rhizophagus</taxon>
    </lineage>
</organism>
<evidence type="ECO:0000313" key="4">
    <source>
        <dbReference type="Proteomes" id="UP000247702"/>
    </source>
</evidence>